<dbReference type="Proteomes" id="UP000304951">
    <property type="component" value="Unassembled WGS sequence"/>
</dbReference>
<accession>A0A4S8S9E4</accession>
<dbReference type="AlphaFoldDB" id="A0A4S8S9E4"/>
<dbReference type="InterPro" id="IPR027417">
    <property type="entry name" value="P-loop_NTPase"/>
</dbReference>
<protein>
    <recommendedName>
        <fullName evidence="2">G domain-containing protein</fullName>
    </recommendedName>
</protein>
<feature type="coiled-coil region" evidence="1">
    <location>
        <begin position="207"/>
        <end position="267"/>
    </location>
</feature>
<sequence length="359" mass="39830">MGITGSGKSSFISCLAEEAIAAVGHTLASCTRDVSVYSFEHKSGRRVFLIDTPGFDDTNHGNTVVLSNVANFLAQVYNKKVRLSGIVYLHRINDNRMTGSSMKTLDLFKQLCGDDAFEHIVLATTMWNNVARETGKQREKDLKENDRYWGLMWQKGSTIIRHDSKESAMKIVEELLKRNSRVVLNIQRELVDEHKTLEDTAAGQTVSKELTELKKQNERTLQELQASHRDELCNRDAEFAEIRKIEREELEEKISAAVRAREALKMDYGQLVQQQAAQYGQLLAALQHRQEEHPRIDAQQLRAALQAETGKPKKSALKITVAVCGALIGVTTAGIGLVTANAVLIGVGITGVGTIFNGL</sequence>
<evidence type="ECO:0000313" key="4">
    <source>
        <dbReference type="Proteomes" id="UP000304951"/>
    </source>
</evidence>
<feature type="domain" description="G" evidence="2">
    <location>
        <begin position="1"/>
        <end position="61"/>
    </location>
</feature>
<gene>
    <name evidence="3" type="ORF">D6D28_07883</name>
</gene>
<name>A0A4S8S9E4_AURPU</name>
<comment type="caution">
    <text evidence="3">The sequence shown here is derived from an EMBL/GenBank/DDBJ whole genome shotgun (WGS) entry which is preliminary data.</text>
</comment>
<keyword evidence="1" id="KW-0175">Coiled coil</keyword>
<dbReference type="Pfam" id="PF01926">
    <property type="entry name" value="MMR_HSR1"/>
    <property type="match status" value="1"/>
</dbReference>
<proteinExistence type="predicted"/>
<dbReference type="InterPro" id="IPR006073">
    <property type="entry name" value="GTP-bd"/>
</dbReference>
<dbReference type="SUPFAM" id="SSF52540">
    <property type="entry name" value="P-loop containing nucleoside triphosphate hydrolases"/>
    <property type="match status" value="1"/>
</dbReference>
<evidence type="ECO:0000256" key="1">
    <source>
        <dbReference type="SAM" id="Coils"/>
    </source>
</evidence>
<dbReference type="GO" id="GO:0005525">
    <property type="term" value="F:GTP binding"/>
    <property type="evidence" value="ECO:0007669"/>
    <property type="project" value="InterPro"/>
</dbReference>
<reference evidence="3 4" key="1">
    <citation type="submission" date="2018-10" db="EMBL/GenBank/DDBJ databases">
        <title>Fifty Aureobasidium pullulans genomes reveal a recombining polyextremotolerant generalist.</title>
        <authorList>
            <person name="Gostincar C."/>
            <person name="Turk M."/>
            <person name="Zajc J."/>
            <person name="Gunde-Cimerman N."/>
        </authorList>
    </citation>
    <scope>NUCLEOTIDE SEQUENCE [LARGE SCALE GENOMIC DNA]</scope>
    <source>
        <strain evidence="3 4">EXF-11900</strain>
    </source>
</reference>
<evidence type="ECO:0000313" key="3">
    <source>
        <dbReference type="EMBL" id="THV66967.1"/>
    </source>
</evidence>
<organism evidence="3 4">
    <name type="scientific">Aureobasidium pullulans</name>
    <name type="common">Black yeast</name>
    <name type="synonym">Pullularia pullulans</name>
    <dbReference type="NCBI Taxonomy" id="5580"/>
    <lineage>
        <taxon>Eukaryota</taxon>
        <taxon>Fungi</taxon>
        <taxon>Dikarya</taxon>
        <taxon>Ascomycota</taxon>
        <taxon>Pezizomycotina</taxon>
        <taxon>Dothideomycetes</taxon>
        <taxon>Dothideomycetidae</taxon>
        <taxon>Dothideales</taxon>
        <taxon>Saccotheciaceae</taxon>
        <taxon>Aureobasidium</taxon>
    </lineage>
</organism>
<dbReference type="Gene3D" id="3.40.50.300">
    <property type="entry name" value="P-loop containing nucleotide triphosphate hydrolases"/>
    <property type="match status" value="1"/>
</dbReference>
<dbReference type="EMBL" id="QZAF01000459">
    <property type="protein sequence ID" value="THV66967.1"/>
    <property type="molecule type" value="Genomic_DNA"/>
</dbReference>
<evidence type="ECO:0000259" key="2">
    <source>
        <dbReference type="Pfam" id="PF01926"/>
    </source>
</evidence>